<evidence type="ECO:0000256" key="3">
    <source>
        <dbReference type="ARBA" id="ARBA00022448"/>
    </source>
</evidence>
<dbReference type="InterPro" id="IPR052168">
    <property type="entry name" value="Cytochrome_b561_oxidase"/>
</dbReference>
<comment type="cofactor">
    <cofactor evidence="1">
        <name>heme b</name>
        <dbReference type="ChEBI" id="CHEBI:60344"/>
    </cofactor>
</comment>
<keyword evidence="10" id="KW-0408">Iron</keyword>
<feature type="transmembrane region" description="Helical" evidence="13">
    <location>
        <begin position="82"/>
        <end position="101"/>
    </location>
</feature>
<feature type="transmembrane region" description="Helical" evidence="13">
    <location>
        <begin position="12"/>
        <end position="30"/>
    </location>
</feature>
<gene>
    <name evidence="15" type="ORF">ACFOD4_14700</name>
</gene>
<evidence type="ECO:0000256" key="6">
    <source>
        <dbReference type="ARBA" id="ARBA00022692"/>
    </source>
</evidence>
<protein>
    <submittedName>
        <fullName evidence="15">Cytochrome b</fullName>
    </submittedName>
</protein>
<keyword evidence="3" id="KW-0813">Transport</keyword>
<dbReference type="PANTHER" id="PTHR30529:SF1">
    <property type="entry name" value="CYTOCHROME B561 HOMOLOG 2"/>
    <property type="match status" value="1"/>
</dbReference>
<dbReference type="SUPFAM" id="SSF81342">
    <property type="entry name" value="Transmembrane di-heme cytochromes"/>
    <property type="match status" value="1"/>
</dbReference>
<evidence type="ECO:0000256" key="10">
    <source>
        <dbReference type="ARBA" id="ARBA00023004"/>
    </source>
</evidence>
<dbReference type="RefSeq" id="WP_379597565.1">
    <property type="nucleotide sequence ID" value="NZ_JBHRTN010000018.1"/>
</dbReference>
<dbReference type="PANTHER" id="PTHR30529">
    <property type="entry name" value="CYTOCHROME B561"/>
    <property type="match status" value="1"/>
</dbReference>
<reference evidence="16" key="1">
    <citation type="journal article" date="2019" name="Int. J. Syst. Evol. Microbiol.">
        <title>The Global Catalogue of Microorganisms (GCM) 10K type strain sequencing project: providing services to taxonomists for standard genome sequencing and annotation.</title>
        <authorList>
            <consortium name="The Broad Institute Genomics Platform"/>
            <consortium name="The Broad Institute Genome Sequencing Center for Infectious Disease"/>
            <person name="Wu L."/>
            <person name="Ma J."/>
        </authorList>
    </citation>
    <scope>NUCLEOTIDE SEQUENCE [LARGE SCALE GENOMIC DNA]</scope>
    <source>
        <strain evidence="16">KCTC 52094</strain>
    </source>
</reference>
<keyword evidence="5" id="KW-0349">Heme</keyword>
<evidence type="ECO:0000259" key="14">
    <source>
        <dbReference type="Pfam" id="PF01292"/>
    </source>
</evidence>
<evidence type="ECO:0000313" key="15">
    <source>
        <dbReference type="EMBL" id="MFC3126314.1"/>
    </source>
</evidence>
<dbReference type="InterPro" id="IPR016174">
    <property type="entry name" value="Di-haem_cyt_TM"/>
</dbReference>
<dbReference type="Gene3D" id="1.20.950.20">
    <property type="entry name" value="Transmembrane di-heme cytochromes, Chain C"/>
    <property type="match status" value="1"/>
</dbReference>
<proteinExistence type="inferred from homology"/>
<evidence type="ECO:0000256" key="13">
    <source>
        <dbReference type="SAM" id="Phobius"/>
    </source>
</evidence>
<feature type="domain" description="Cytochrome b561 bacterial/Ni-hydrogenase" evidence="14">
    <location>
        <begin position="2"/>
        <end position="175"/>
    </location>
</feature>
<evidence type="ECO:0000256" key="11">
    <source>
        <dbReference type="ARBA" id="ARBA00023136"/>
    </source>
</evidence>
<evidence type="ECO:0000256" key="4">
    <source>
        <dbReference type="ARBA" id="ARBA00022475"/>
    </source>
</evidence>
<dbReference type="Proteomes" id="UP001595593">
    <property type="component" value="Unassembled WGS sequence"/>
</dbReference>
<sequence length="178" mass="19513">MRYTATARWLHWLTVPALLVIAALGLWLGYAAPADEALKMRLYTTHESLGFCLGLLTLFRLAWRAGHPPPPIIPPLPRAMRLAAHLNHAGLYILLLVQPVVGLLSSNAWGFPLVLVGLMPLPMLIGKDEALAPLLTDLHGWIALMLGLLVALHVAAALWHHLARRDNTLRRMTTGGSD</sequence>
<accession>A0ABV7G0Y2</accession>
<dbReference type="EMBL" id="JBHRTN010000018">
    <property type="protein sequence ID" value="MFC3126314.1"/>
    <property type="molecule type" value="Genomic_DNA"/>
</dbReference>
<comment type="caution">
    <text evidence="15">The sequence shown here is derived from an EMBL/GenBank/DDBJ whole genome shotgun (WGS) entry which is preliminary data.</text>
</comment>
<keyword evidence="8" id="KW-0249">Electron transport</keyword>
<dbReference type="InterPro" id="IPR011577">
    <property type="entry name" value="Cyt_b561_bac/Ni-Hgenase"/>
</dbReference>
<evidence type="ECO:0000256" key="9">
    <source>
        <dbReference type="ARBA" id="ARBA00022989"/>
    </source>
</evidence>
<feature type="transmembrane region" description="Helical" evidence="13">
    <location>
        <begin position="108"/>
        <end position="126"/>
    </location>
</feature>
<name>A0ABV7G0Y2_9PROT</name>
<keyword evidence="7" id="KW-0479">Metal-binding</keyword>
<evidence type="ECO:0000256" key="1">
    <source>
        <dbReference type="ARBA" id="ARBA00001970"/>
    </source>
</evidence>
<keyword evidence="6 13" id="KW-0812">Transmembrane</keyword>
<organism evidence="15 16">
    <name type="scientific">Teichococcus globiformis</name>
    <dbReference type="NCBI Taxonomy" id="2307229"/>
    <lineage>
        <taxon>Bacteria</taxon>
        <taxon>Pseudomonadati</taxon>
        <taxon>Pseudomonadota</taxon>
        <taxon>Alphaproteobacteria</taxon>
        <taxon>Acetobacterales</taxon>
        <taxon>Roseomonadaceae</taxon>
        <taxon>Roseomonas</taxon>
    </lineage>
</organism>
<comment type="similarity">
    <text evidence="12">Belongs to the cytochrome b561 family.</text>
</comment>
<evidence type="ECO:0000256" key="7">
    <source>
        <dbReference type="ARBA" id="ARBA00022723"/>
    </source>
</evidence>
<comment type="subcellular location">
    <subcellularLocation>
        <location evidence="2">Cell membrane</location>
        <topology evidence="2">Multi-pass membrane protein</topology>
    </subcellularLocation>
</comment>
<keyword evidence="11 13" id="KW-0472">Membrane</keyword>
<keyword evidence="4" id="KW-1003">Cell membrane</keyword>
<evidence type="ECO:0000256" key="8">
    <source>
        <dbReference type="ARBA" id="ARBA00022982"/>
    </source>
</evidence>
<keyword evidence="16" id="KW-1185">Reference proteome</keyword>
<evidence type="ECO:0000313" key="16">
    <source>
        <dbReference type="Proteomes" id="UP001595593"/>
    </source>
</evidence>
<evidence type="ECO:0000256" key="12">
    <source>
        <dbReference type="ARBA" id="ARBA00037975"/>
    </source>
</evidence>
<dbReference type="Pfam" id="PF01292">
    <property type="entry name" value="Ni_hydr_CYTB"/>
    <property type="match status" value="1"/>
</dbReference>
<keyword evidence="9 13" id="KW-1133">Transmembrane helix</keyword>
<evidence type="ECO:0000256" key="5">
    <source>
        <dbReference type="ARBA" id="ARBA00022617"/>
    </source>
</evidence>
<evidence type="ECO:0000256" key="2">
    <source>
        <dbReference type="ARBA" id="ARBA00004651"/>
    </source>
</evidence>
<feature type="transmembrane region" description="Helical" evidence="13">
    <location>
        <begin position="138"/>
        <end position="162"/>
    </location>
</feature>